<gene>
    <name evidence="1" type="ORF">BpHYR1_052930</name>
</gene>
<proteinExistence type="predicted"/>
<name>A0A3M7PJE8_BRAPC</name>
<evidence type="ECO:0000313" key="1">
    <source>
        <dbReference type="EMBL" id="RMZ99236.1"/>
    </source>
</evidence>
<keyword evidence="2" id="KW-1185">Reference proteome</keyword>
<evidence type="ECO:0000313" key="2">
    <source>
        <dbReference type="Proteomes" id="UP000276133"/>
    </source>
</evidence>
<protein>
    <submittedName>
        <fullName evidence="1">Uncharacterized protein</fullName>
    </submittedName>
</protein>
<comment type="caution">
    <text evidence="1">The sequence shown here is derived from an EMBL/GenBank/DDBJ whole genome shotgun (WGS) entry which is preliminary data.</text>
</comment>
<dbReference type="EMBL" id="REGN01010345">
    <property type="protein sequence ID" value="RMZ99236.1"/>
    <property type="molecule type" value="Genomic_DNA"/>
</dbReference>
<dbReference type="Proteomes" id="UP000276133">
    <property type="component" value="Unassembled WGS sequence"/>
</dbReference>
<reference evidence="1 2" key="1">
    <citation type="journal article" date="2018" name="Sci. Rep.">
        <title>Genomic signatures of local adaptation to the degree of environmental predictability in rotifers.</title>
        <authorList>
            <person name="Franch-Gras L."/>
            <person name="Hahn C."/>
            <person name="Garcia-Roger E.M."/>
            <person name="Carmona M.J."/>
            <person name="Serra M."/>
            <person name="Gomez A."/>
        </authorList>
    </citation>
    <scope>NUCLEOTIDE SEQUENCE [LARGE SCALE GENOMIC DNA]</scope>
    <source>
        <strain evidence="1">HYR1</strain>
    </source>
</reference>
<dbReference type="AlphaFoldDB" id="A0A3M7PJE8"/>
<accession>A0A3M7PJE8</accession>
<sequence length="93" mass="11035">MFDDDSQSAIQSNSDNWITLEENISKAEIDEFIRTQMPISISYQTNRATYCTFCDDILQRHKYKEQLRKCKGLKCPVKYKVLFLRICSSKKER</sequence>
<organism evidence="1 2">
    <name type="scientific">Brachionus plicatilis</name>
    <name type="common">Marine rotifer</name>
    <name type="synonym">Brachionus muelleri</name>
    <dbReference type="NCBI Taxonomy" id="10195"/>
    <lineage>
        <taxon>Eukaryota</taxon>
        <taxon>Metazoa</taxon>
        <taxon>Spiralia</taxon>
        <taxon>Gnathifera</taxon>
        <taxon>Rotifera</taxon>
        <taxon>Eurotatoria</taxon>
        <taxon>Monogononta</taxon>
        <taxon>Pseudotrocha</taxon>
        <taxon>Ploima</taxon>
        <taxon>Brachionidae</taxon>
        <taxon>Brachionus</taxon>
    </lineage>
</organism>